<proteinExistence type="predicted"/>
<dbReference type="Pfam" id="PF01797">
    <property type="entry name" value="Y1_Tnp"/>
    <property type="match status" value="1"/>
</dbReference>
<feature type="domain" description="Transposase IS200-like" evidence="1">
    <location>
        <begin position="9"/>
        <end position="141"/>
    </location>
</feature>
<dbReference type="InterPro" id="IPR052715">
    <property type="entry name" value="RAYT_transposase"/>
</dbReference>
<dbReference type="InterPro" id="IPR036515">
    <property type="entry name" value="Transposase_17_sf"/>
</dbReference>
<dbReference type="SMART" id="SM01321">
    <property type="entry name" value="Y1_Tnp"/>
    <property type="match status" value="1"/>
</dbReference>
<sequence length="176" mass="20569">MGKEYVIRDQGAVHFVTFTVHQWVDVFTRKVYSEILLDSLRYCQENKGLEIFAWIIMSNHAHLIVRAKNDNLSDVIRDLRKFTAKKIHKAIDENPQESRKKLLKMTLTFENQIWFWEKGYHGEEIYSLSFFESKAKYIHENPVRAGIVENPEDYLLSSAGDAFGVRKGPLELEVFG</sequence>
<dbReference type="Proteomes" id="UP001338309">
    <property type="component" value="Unassembled WGS sequence"/>
</dbReference>
<evidence type="ECO:0000313" key="2">
    <source>
        <dbReference type="EMBL" id="GMQ28674.1"/>
    </source>
</evidence>
<dbReference type="PANTHER" id="PTHR36966">
    <property type="entry name" value="REP-ASSOCIATED TYROSINE TRANSPOSASE"/>
    <property type="match status" value="1"/>
</dbReference>
<dbReference type="Gene3D" id="3.30.70.1290">
    <property type="entry name" value="Transposase IS200-like"/>
    <property type="match status" value="1"/>
</dbReference>
<accession>A0ABQ6PL59</accession>
<protein>
    <submittedName>
        <fullName evidence="2">Transposase</fullName>
    </submittedName>
</protein>
<name>A0ABQ6PL59_9BACT</name>
<gene>
    <name evidence="2" type="ORF">Aconfl_13170</name>
</gene>
<dbReference type="SUPFAM" id="SSF143422">
    <property type="entry name" value="Transposase IS200-like"/>
    <property type="match status" value="1"/>
</dbReference>
<keyword evidence="3" id="KW-1185">Reference proteome</keyword>
<dbReference type="InterPro" id="IPR002686">
    <property type="entry name" value="Transposase_17"/>
</dbReference>
<evidence type="ECO:0000259" key="1">
    <source>
        <dbReference type="SMART" id="SM01321"/>
    </source>
</evidence>
<evidence type="ECO:0000313" key="3">
    <source>
        <dbReference type="Proteomes" id="UP001338309"/>
    </source>
</evidence>
<comment type="caution">
    <text evidence="2">The sequence shown here is derived from an EMBL/GenBank/DDBJ whole genome shotgun (WGS) entry which is preliminary data.</text>
</comment>
<dbReference type="PANTHER" id="PTHR36966:SF1">
    <property type="entry name" value="REP-ASSOCIATED TYROSINE TRANSPOSASE"/>
    <property type="match status" value="1"/>
</dbReference>
<dbReference type="EMBL" id="BTPD01000004">
    <property type="protein sequence ID" value="GMQ28674.1"/>
    <property type="molecule type" value="Genomic_DNA"/>
</dbReference>
<reference evidence="2 3" key="1">
    <citation type="submission" date="2023-08" db="EMBL/GenBank/DDBJ databases">
        <title>Draft genome sequence of Algoriphagus confluentis.</title>
        <authorList>
            <person name="Takatani N."/>
            <person name="Hosokawa M."/>
            <person name="Sawabe T."/>
        </authorList>
    </citation>
    <scope>NUCLEOTIDE SEQUENCE [LARGE SCALE GENOMIC DNA]</scope>
    <source>
        <strain evidence="2 3">NBRC 111222</strain>
    </source>
</reference>
<dbReference type="NCBIfam" id="NF047646">
    <property type="entry name" value="REP_Tyr_transpos"/>
    <property type="match status" value="1"/>
</dbReference>
<organism evidence="2 3">
    <name type="scientific">Algoriphagus confluentis</name>
    <dbReference type="NCBI Taxonomy" id="1697556"/>
    <lineage>
        <taxon>Bacteria</taxon>
        <taxon>Pseudomonadati</taxon>
        <taxon>Bacteroidota</taxon>
        <taxon>Cytophagia</taxon>
        <taxon>Cytophagales</taxon>
        <taxon>Cyclobacteriaceae</taxon>
        <taxon>Algoriphagus</taxon>
    </lineage>
</organism>
<dbReference type="RefSeq" id="WP_338223423.1">
    <property type="nucleotide sequence ID" value="NZ_BTPD01000004.1"/>
</dbReference>